<feature type="non-terminal residue" evidence="1">
    <location>
        <position position="1"/>
    </location>
</feature>
<gene>
    <name evidence="1" type="ORF">P7K49_026002</name>
</gene>
<sequence length="54" mass="5597">SWSVGLLCTVKPNMAASGGLPMRTPNLLVPHPGGGAGVLWGRWQQDALPSLLST</sequence>
<accession>A0ABQ9UKB1</accession>
<comment type="caution">
    <text evidence="1">The sequence shown here is derived from an EMBL/GenBank/DDBJ whole genome shotgun (WGS) entry which is preliminary data.</text>
</comment>
<evidence type="ECO:0000313" key="2">
    <source>
        <dbReference type="Proteomes" id="UP001266305"/>
    </source>
</evidence>
<organism evidence="1 2">
    <name type="scientific">Saguinus oedipus</name>
    <name type="common">Cotton-top tamarin</name>
    <name type="synonym">Oedipomidas oedipus</name>
    <dbReference type="NCBI Taxonomy" id="9490"/>
    <lineage>
        <taxon>Eukaryota</taxon>
        <taxon>Metazoa</taxon>
        <taxon>Chordata</taxon>
        <taxon>Craniata</taxon>
        <taxon>Vertebrata</taxon>
        <taxon>Euteleostomi</taxon>
        <taxon>Mammalia</taxon>
        <taxon>Eutheria</taxon>
        <taxon>Euarchontoglires</taxon>
        <taxon>Primates</taxon>
        <taxon>Haplorrhini</taxon>
        <taxon>Platyrrhini</taxon>
        <taxon>Cebidae</taxon>
        <taxon>Callitrichinae</taxon>
        <taxon>Saguinus</taxon>
    </lineage>
</organism>
<dbReference type="Proteomes" id="UP001266305">
    <property type="component" value="Unassembled WGS sequence"/>
</dbReference>
<name>A0ABQ9UKB1_SAGOE</name>
<feature type="non-terminal residue" evidence="1">
    <location>
        <position position="54"/>
    </location>
</feature>
<reference evidence="1 2" key="1">
    <citation type="submission" date="2023-05" db="EMBL/GenBank/DDBJ databases">
        <title>B98-5 Cell Line De Novo Hybrid Assembly: An Optical Mapping Approach.</title>
        <authorList>
            <person name="Kananen K."/>
            <person name="Auerbach J.A."/>
            <person name="Kautto E."/>
            <person name="Blachly J.S."/>
        </authorList>
    </citation>
    <scope>NUCLEOTIDE SEQUENCE [LARGE SCALE GENOMIC DNA]</scope>
    <source>
        <strain evidence="1">B95-8</strain>
        <tissue evidence="1">Cell line</tissue>
    </source>
</reference>
<protein>
    <submittedName>
        <fullName evidence="1">Uncharacterized protein</fullName>
    </submittedName>
</protein>
<dbReference type="EMBL" id="JASSZA010000012">
    <property type="protein sequence ID" value="KAK2096968.1"/>
    <property type="molecule type" value="Genomic_DNA"/>
</dbReference>
<proteinExistence type="predicted"/>
<keyword evidence="2" id="KW-1185">Reference proteome</keyword>
<evidence type="ECO:0000313" key="1">
    <source>
        <dbReference type="EMBL" id="KAK2096968.1"/>
    </source>
</evidence>